<reference evidence="2 3" key="1">
    <citation type="journal article" date="2019" name="Int. J. Syst. Evol. Microbiol.">
        <title>Methanofervidicoccus abyssi gen. nov., sp. nov., a hydrogenotrophic methanogen, isolated from a hydrothermal vent chimney in the Mid-Cayman Spreading Center, the Caribbean Sea.</title>
        <authorList>
            <person name="Sakai S."/>
            <person name="Takaki Y."/>
            <person name="Miyazaki M."/>
            <person name="Ogawara M."/>
            <person name="Yanagawa K."/>
            <person name="Miyazaki J."/>
            <person name="Takai K."/>
        </authorList>
    </citation>
    <scope>NUCLEOTIDE SEQUENCE [LARGE SCALE GENOMIC DNA]</scope>
    <source>
        <strain evidence="2 3">HHB</strain>
    </source>
</reference>
<feature type="transmembrane region" description="Helical" evidence="1">
    <location>
        <begin position="27"/>
        <end position="48"/>
    </location>
</feature>
<comment type="caution">
    <text evidence="2">The sequence shown here is derived from an EMBL/GenBank/DDBJ whole genome shotgun (WGS) entry which is preliminary data.</text>
</comment>
<keyword evidence="1" id="KW-0472">Membrane</keyword>
<keyword evidence="1" id="KW-0812">Transmembrane</keyword>
<gene>
    <name evidence="2" type="ORF">MHHB_P0394</name>
</gene>
<protein>
    <submittedName>
        <fullName evidence="2">Uncharacterized protein</fullName>
    </submittedName>
</protein>
<evidence type="ECO:0000313" key="3">
    <source>
        <dbReference type="Proteomes" id="UP000290527"/>
    </source>
</evidence>
<dbReference type="Pfam" id="PF04415">
    <property type="entry name" value="DUF515"/>
    <property type="match status" value="1"/>
</dbReference>
<evidence type="ECO:0000256" key="1">
    <source>
        <dbReference type="SAM" id="Phobius"/>
    </source>
</evidence>
<dbReference type="RefSeq" id="WP_131006952.1">
    <property type="nucleotide sequence ID" value="NZ_BFAX01000002.1"/>
</dbReference>
<dbReference type="InterPro" id="IPR007509">
    <property type="entry name" value="DUF515"/>
</dbReference>
<dbReference type="OrthoDB" id="65991at2157"/>
<keyword evidence="1" id="KW-1133">Transmembrane helix</keyword>
<organism evidence="2 3">
    <name type="scientific">Methanofervidicoccus abyssi</name>
    <dbReference type="NCBI Taxonomy" id="2082189"/>
    <lineage>
        <taxon>Archaea</taxon>
        <taxon>Methanobacteriati</taxon>
        <taxon>Methanobacteriota</taxon>
        <taxon>Methanomada group</taxon>
        <taxon>Methanococci</taxon>
        <taxon>Methanococcales</taxon>
        <taxon>Methanofervidicoccus</taxon>
    </lineage>
</organism>
<name>A0A401HPL1_9EURY</name>
<dbReference type="Proteomes" id="UP000290527">
    <property type="component" value="Unassembled WGS sequence"/>
</dbReference>
<evidence type="ECO:0000313" key="2">
    <source>
        <dbReference type="EMBL" id="GBF36169.1"/>
    </source>
</evidence>
<keyword evidence="3" id="KW-1185">Reference proteome</keyword>
<dbReference type="AlphaFoldDB" id="A0A401HPL1"/>
<sequence>MPNNSFRDKLKKIKTKSRRIPKIKLNITIYIIMVISIALISFIAYNIYHAEIMKRAENSKKLEEAKITGINNLKNMFSSYPNDPRLSIYINDIENSNSEEEIKKILNNAENYIKLKRYKEKVIKNIKNIYGKYYLESLYAQYITNKIQNANSTEEIDLILKKSNIEENAKMYYLKSIENSVSPDKYYALPVFGKKIIMSGKELIDYVKKLNLEDIKNLKITPVSFNEVALVVPAPQCGKMPLEGSKIEIYDRKNASMEPIPGIVNSSYVILSDINYEEIKNVSGILSEDGDTTSLTDISKIKYSLQNVPGVLYATAAGKLDYYKIINKFGRYGEKLNKITSDTQIFDKNAEYLLIVSVPSDDISKLLSIKDIYIAIEK</sequence>
<proteinExistence type="predicted"/>
<dbReference type="EMBL" id="BFAX01000002">
    <property type="protein sequence ID" value="GBF36169.1"/>
    <property type="molecule type" value="Genomic_DNA"/>
</dbReference>
<accession>A0A401HPL1</accession>